<comment type="similarity">
    <text evidence="3">Belongs to the peptidase M24B family.</text>
</comment>
<accession>A0A6J4R6Y7</accession>
<dbReference type="PROSITE" id="PS00491">
    <property type="entry name" value="PROLINE_PEPTIDASE"/>
    <property type="match status" value="1"/>
</dbReference>
<dbReference type="InterPro" id="IPR001131">
    <property type="entry name" value="Peptidase_M24B_aminopep-P_CS"/>
</dbReference>
<proteinExistence type="inferred from homology"/>
<evidence type="ECO:0000256" key="1">
    <source>
        <dbReference type="ARBA" id="ARBA00022723"/>
    </source>
</evidence>
<keyword evidence="5" id="KW-0645">Protease</keyword>
<name>A0A6J4R6Y7_9ACTN</name>
<dbReference type="EC" id="3.4.11.9" evidence="5"/>
<sequence>MHKENDSRTLLVIAASQHDAAAYHLSGFLAPDPVVALRLGDESGGKTYLAVSSMEYGRAKREARADEVLSFDELGVTQLARELKSGGRALAAATAKLLDELGATAVPVAVPPSLGIVYADELRARSLDVTPDPQLFAGLRRRKTGKEISYIEKTQRAVEAACAHAARILEGSEASRDGTLTYGGETLSSERLRFEIDSELLRRGCAADGTIAAGGAQAADPHERGSGPLRAGESIILDIFPVDKTSRYYADMTRTFVKGEPGEELQRMYDAVLQSQEAALAMISPGINGREIHQKVSDVLHEAGYETLVHDQRPGEPLQRGFIHGTGHGVGLEIHEAPRVSIANEELVPGDVITIEPGLYYPEIGGVRIEDLVVVTESSCLNLTEFPKEFRV</sequence>
<keyword evidence="5" id="KW-0031">Aminopeptidase</keyword>
<reference evidence="5" key="1">
    <citation type="submission" date="2020-02" db="EMBL/GenBank/DDBJ databases">
        <authorList>
            <person name="Meier V. D."/>
        </authorList>
    </citation>
    <scope>NUCLEOTIDE SEQUENCE</scope>
    <source>
        <strain evidence="5">AVDCRST_MAG37</strain>
    </source>
</reference>
<dbReference type="InterPro" id="IPR050659">
    <property type="entry name" value="Peptidase_M24B"/>
</dbReference>
<dbReference type="PANTHER" id="PTHR46112">
    <property type="entry name" value="AMINOPEPTIDASE"/>
    <property type="match status" value="1"/>
</dbReference>
<dbReference type="Pfam" id="PF00557">
    <property type="entry name" value="Peptidase_M24"/>
    <property type="match status" value="1"/>
</dbReference>
<feature type="domain" description="Peptidase M24" evidence="4">
    <location>
        <begin position="151"/>
        <end position="377"/>
    </location>
</feature>
<evidence type="ECO:0000259" key="4">
    <source>
        <dbReference type="Pfam" id="PF00557"/>
    </source>
</evidence>
<keyword evidence="1 3" id="KW-0479">Metal-binding</keyword>
<protein>
    <submittedName>
        <fullName evidence="5">Xaa-Pro aminopeptidase</fullName>
        <ecNumber evidence="5">3.4.11.9</ecNumber>
    </submittedName>
</protein>
<dbReference type="PANTHER" id="PTHR46112:SF2">
    <property type="entry name" value="XAA-PRO AMINOPEPTIDASE P-RELATED"/>
    <property type="match status" value="1"/>
</dbReference>
<gene>
    <name evidence="5" type="ORF">AVDCRST_MAG37-3244</name>
</gene>
<dbReference type="Gene3D" id="3.90.230.10">
    <property type="entry name" value="Creatinase/methionine aminopeptidase superfamily"/>
    <property type="match status" value="1"/>
</dbReference>
<dbReference type="EMBL" id="CADCVD010000164">
    <property type="protein sequence ID" value="CAA9457427.1"/>
    <property type="molecule type" value="Genomic_DNA"/>
</dbReference>
<dbReference type="GO" id="GO:0004177">
    <property type="term" value="F:aminopeptidase activity"/>
    <property type="evidence" value="ECO:0007669"/>
    <property type="project" value="UniProtKB-KW"/>
</dbReference>
<keyword evidence="2 5" id="KW-0378">Hydrolase</keyword>
<dbReference type="InterPro" id="IPR000994">
    <property type="entry name" value="Pept_M24"/>
</dbReference>
<evidence type="ECO:0000256" key="2">
    <source>
        <dbReference type="ARBA" id="ARBA00022801"/>
    </source>
</evidence>
<dbReference type="GO" id="GO:0046872">
    <property type="term" value="F:metal ion binding"/>
    <property type="evidence" value="ECO:0007669"/>
    <property type="project" value="UniProtKB-KW"/>
</dbReference>
<dbReference type="InterPro" id="IPR036005">
    <property type="entry name" value="Creatinase/aminopeptidase-like"/>
</dbReference>
<dbReference type="AlphaFoldDB" id="A0A6J4R6Y7"/>
<evidence type="ECO:0000313" key="5">
    <source>
        <dbReference type="EMBL" id="CAA9457427.1"/>
    </source>
</evidence>
<organism evidence="5">
    <name type="scientific">uncultured Rubrobacteraceae bacterium</name>
    <dbReference type="NCBI Taxonomy" id="349277"/>
    <lineage>
        <taxon>Bacteria</taxon>
        <taxon>Bacillati</taxon>
        <taxon>Actinomycetota</taxon>
        <taxon>Rubrobacteria</taxon>
        <taxon>Rubrobacterales</taxon>
        <taxon>Rubrobacteraceae</taxon>
        <taxon>environmental samples</taxon>
    </lineage>
</organism>
<dbReference type="SUPFAM" id="SSF55920">
    <property type="entry name" value="Creatinase/aminopeptidase"/>
    <property type="match status" value="1"/>
</dbReference>
<evidence type="ECO:0000256" key="3">
    <source>
        <dbReference type="RuleBase" id="RU000590"/>
    </source>
</evidence>